<feature type="transmembrane region" description="Helical" evidence="1">
    <location>
        <begin position="408"/>
        <end position="425"/>
    </location>
</feature>
<evidence type="ECO:0000313" key="3">
    <source>
        <dbReference type="Proteomes" id="UP001058461"/>
    </source>
</evidence>
<evidence type="ECO:0000313" key="2">
    <source>
        <dbReference type="EMBL" id="UTW12000.1"/>
    </source>
</evidence>
<keyword evidence="1" id="KW-1133">Transmembrane helix</keyword>
<keyword evidence="1" id="KW-0472">Membrane</keyword>
<name>A0ABY5HI08_9GAMM</name>
<feature type="transmembrane region" description="Helical" evidence="1">
    <location>
        <begin position="255"/>
        <end position="274"/>
    </location>
</feature>
<feature type="transmembrane region" description="Helical" evidence="1">
    <location>
        <begin position="50"/>
        <end position="70"/>
    </location>
</feature>
<accession>A0ABY5HI08</accession>
<dbReference type="Proteomes" id="UP001058461">
    <property type="component" value="Chromosome"/>
</dbReference>
<evidence type="ECO:0000256" key="1">
    <source>
        <dbReference type="SAM" id="Phobius"/>
    </source>
</evidence>
<gene>
    <name evidence="2" type="ORF">KDW95_22675</name>
</gene>
<keyword evidence="3" id="KW-1185">Reference proteome</keyword>
<dbReference type="EMBL" id="CP073347">
    <property type="protein sequence ID" value="UTW12000.1"/>
    <property type="molecule type" value="Genomic_DNA"/>
</dbReference>
<feature type="transmembrane region" description="Helical" evidence="1">
    <location>
        <begin position="232"/>
        <end position="249"/>
    </location>
</feature>
<protein>
    <submittedName>
        <fullName evidence="2">Uncharacterized protein</fullName>
    </submittedName>
</protein>
<proteinExistence type="predicted"/>
<keyword evidence="1" id="KW-0812">Transmembrane</keyword>
<feature type="transmembrane region" description="Helical" evidence="1">
    <location>
        <begin position="82"/>
        <end position="103"/>
    </location>
</feature>
<feature type="transmembrane region" description="Helical" evidence="1">
    <location>
        <begin position="191"/>
        <end position="212"/>
    </location>
</feature>
<feature type="transmembrane region" description="Helical" evidence="1">
    <location>
        <begin position="164"/>
        <end position="185"/>
    </location>
</feature>
<reference evidence="2" key="1">
    <citation type="submission" date="2021-04" db="EMBL/GenBank/DDBJ databases">
        <title>Oceanospirillales bacteria with DddD are important DMSP degraders in coastal seawater.</title>
        <authorList>
            <person name="Liu J."/>
        </authorList>
    </citation>
    <scope>NUCLEOTIDE SEQUENCE</scope>
    <source>
        <strain evidence="2">D13-1</strain>
    </source>
</reference>
<organism evidence="2 3">
    <name type="scientific">Marinobacterium rhizophilum</name>
    <dbReference type="NCBI Taxonomy" id="420402"/>
    <lineage>
        <taxon>Bacteria</taxon>
        <taxon>Pseudomonadati</taxon>
        <taxon>Pseudomonadota</taxon>
        <taxon>Gammaproteobacteria</taxon>
        <taxon>Oceanospirillales</taxon>
        <taxon>Oceanospirillaceae</taxon>
        <taxon>Marinobacterium</taxon>
    </lineage>
</organism>
<sequence>MRNRYRLASGLILLGFAITVVQIIAPVQVADWAGLSYWSAVLLLWPKLAARSRFQCLILLGLSALCLLWGQFHGMAFNPERLVTGNSLLISMLVAVSFLGLITRPEELDQTPLPCGRRAAGSTLVSTHVFGAVINMSAIFIIGDRISRRTPLSATQALVLVRGFSTAALWSPLFAATAVALSYAPNAHLPTLWLTGLLLAGTALGLTFYQLYRSPAPDVHDFQGYPMRLDGLYLPVALGCATLLALRYAPSLSVLEIITLLAPALSFILLPIFVHKPRLALSEHLSSRLPQMANEIALFQAAGALGYGVDQVIRDLDGWQPIQTFGAFEACVCYCAIVVLSLLGIHPIVSVAFFGSLLAPMTPDPTLLAMVFLTAWSFGTVAGPLSGLNLAIQGRYGIDSLKLMRLSLRYLIGMSCIVMAALYIIENFR</sequence>
<feature type="transmembrane region" description="Helical" evidence="1">
    <location>
        <begin position="367"/>
        <end position="388"/>
    </location>
</feature>
<dbReference type="RefSeq" id="WP_255854048.1">
    <property type="nucleotide sequence ID" value="NZ_CP073347.1"/>
</dbReference>
<feature type="transmembrane region" description="Helical" evidence="1">
    <location>
        <begin position="331"/>
        <end position="355"/>
    </location>
</feature>
<feature type="transmembrane region" description="Helical" evidence="1">
    <location>
        <begin position="123"/>
        <end position="143"/>
    </location>
</feature>